<sequence>MLAGSVVSLDRVLFQVSLLILLISIFPALLLPIRFLIQLFSFQLLLTFLCHLLIIIYFQHCTSSALIRYYDICIREVHLQVV</sequence>
<keyword evidence="1" id="KW-1133">Transmembrane helix</keyword>
<accession>A0A224XZH6</accession>
<dbReference type="EMBL" id="GFTR01000958">
    <property type="protein sequence ID" value="JAW15468.1"/>
    <property type="molecule type" value="Transcribed_RNA"/>
</dbReference>
<reference evidence="2" key="1">
    <citation type="journal article" date="2018" name="PLoS Negl. Trop. Dis.">
        <title>An insight into the salivary gland and fat body transcriptome of Panstrongylus lignarius (Hemiptera: Heteroptera), the main vector of Chagas disease in Peru.</title>
        <authorList>
            <person name="Nevoa J.C."/>
            <person name="Mendes M.T."/>
            <person name="da Silva M.V."/>
            <person name="Soares S.C."/>
            <person name="Oliveira C.J.F."/>
            <person name="Ribeiro J.M.C."/>
        </authorList>
    </citation>
    <scope>NUCLEOTIDE SEQUENCE</scope>
</reference>
<keyword evidence="1" id="KW-0472">Membrane</keyword>
<evidence type="ECO:0000313" key="2">
    <source>
        <dbReference type="EMBL" id="JAW15468.1"/>
    </source>
</evidence>
<keyword evidence="1" id="KW-0812">Transmembrane</keyword>
<dbReference type="AlphaFoldDB" id="A0A224XZH6"/>
<name>A0A224XZH6_9HEMI</name>
<protein>
    <submittedName>
        <fullName evidence="2">Uncharacterized protein</fullName>
    </submittedName>
</protein>
<organism evidence="2">
    <name type="scientific">Panstrongylus lignarius</name>
    <dbReference type="NCBI Taxonomy" id="156445"/>
    <lineage>
        <taxon>Eukaryota</taxon>
        <taxon>Metazoa</taxon>
        <taxon>Ecdysozoa</taxon>
        <taxon>Arthropoda</taxon>
        <taxon>Hexapoda</taxon>
        <taxon>Insecta</taxon>
        <taxon>Pterygota</taxon>
        <taxon>Neoptera</taxon>
        <taxon>Paraneoptera</taxon>
        <taxon>Hemiptera</taxon>
        <taxon>Heteroptera</taxon>
        <taxon>Panheteroptera</taxon>
        <taxon>Cimicomorpha</taxon>
        <taxon>Reduviidae</taxon>
        <taxon>Triatominae</taxon>
        <taxon>Panstrongylus</taxon>
    </lineage>
</organism>
<feature type="transmembrane region" description="Helical" evidence="1">
    <location>
        <begin position="12"/>
        <end position="33"/>
    </location>
</feature>
<feature type="transmembrane region" description="Helical" evidence="1">
    <location>
        <begin position="39"/>
        <end position="58"/>
    </location>
</feature>
<evidence type="ECO:0000256" key="1">
    <source>
        <dbReference type="SAM" id="Phobius"/>
    </source>
</evidence>
<proteinExistence type="predicted"/>